<feature type="non-terminal residue" evidence="2">
    <location>
        <position position="239"/>
    </location>
</feature>
<sequence length="239" mass="26532">MPTNINEIFPPITLERVVPLRTYSIECQTCTDCKLPIGGTGTTAVAATTCDECRLVITFTKGKTSKIDAHCIATGDVCDYGISKNSDQSTVVAACCDTDNCNTVPAFAGKLLYTSFSLFTPIFTTAYFLKLVAYSKYGFKKKHLHVVYLTTNDNSICGIACHLFKLNMVAFIMKLSFSGRQFFCFIGCIEPRKQMRLRFSDSSSPALPKCLTLRKTLNFTSVRRIAAVNRDCKIFHQQA</sequence>
<dbReference type="AlphaFoldDB" id="A0A074ZBP1"/>
<evidence type="ECO:0000313" key="2">
    <source>
        <dbReference type="EMBL" id="KER24563.1"/>
    </source>
</evidence>
<accession>A0A074ZBP1</accession>
<dbReference type="CTD" id="20328556"/>
<organism evidence="2 3">
    <name type="scientific">Opisthorchis viverrini</name>
    <name type="common">Southeast Asian liver fluke</name>
    <dbReference type="NCBI Taxonomy" id="6198"/>
    <lineage>
        <taxon>Eukaryota</taxon>
        <taxon>Metazoa</taxon>
        <taxon>Spiralia</taxon>
        <taxon>Lophotrochozoa</taxon>
        <taxon>Platyhelminthes</taxon>
        <taxon>Trematoda</taxon>
        <taxon>Digenea</taxon>
        <taxon>Opisthorchiida</taxon>
        <taxon>Opisthorchiata</taxon>
        <taxon>Opisthorchiidae</taxon>
        <taxon>Opisthorchis</taxon>
    </lineage>
</organism>
<reference evidence="2 3" key="1">
    <citation type="submission" date="2013-11" db="EMBL/GenBank/DDBJ databases">
        <title>Opisthorchis viverrini - life in the bile duct.</title>
        <authorList>
            <person name="Young N.D."/>
            <person name="Nagarajan N."/>
            <person name="Lin S.J."/>
            <person name="Korhonen P.K."/>
            <person name="Jex A.R."/>
            <person name="Hall R.S."/>
            <person name="Safavi-Hemami H."/>
            <person name="Kaewkong W."/>
            <person name="Bertrand D."/>
            <person name="Gao S."/>
            <person name="Seet Q."/>
            <person name="Wongkham S."/>
            <person name="Teh B.T."/>
            <person name="Wongkham C."/>
            <person name="Intapan P.M."/>
            <person name="Maleewong W."/>
            <person name="Yang X."/>
            <person name="Hu M."/>
            <person name="Wang Z."/>
            <person name="Hofmann A."/>
            <person name="Sternberg P.W."/>
            <person name="Tan P."/>
            <person name="Wang J."/>
            <person name="Gasser R.B."/>
        </authorList>
    </citation>
    <scope>NUCLEOTIDE SEQUENCE [LARGE SCALE GENOMIC DNA]</scope>
</reference>
<name>A0A074ZBP1_OPIVI</name>
<protein>
    <submittedName>
        <fullName evidence="2">Uncharacterized protein</fullName>
    </submittedName>
</protein>
<dbReference type="EMBL" id="KL596805">
    <property type="protein sequence ID" value="KER24563.1"/>
    <property type="molecule type" value="Genomic_DNA"/>
</dbReference>
<keyword evidence="3" id="KW-1185">Reference proteome</keyword>
<dbReference type="OrthoDB" id="10406467at2759"/>
<evidence type="ECO:0000256" key="1">
    <source>
        <dbReference type="SAM" id="Phobius"/>
    </source>
</evidence>
<keyword evidence="1" id="KW-0812">Transmembrane</keyword>
<dbReference type="RefSeq" id="XP_009171689.1">
    <property type="nucleotide sequence ID" value="XM_009173425.1"/>
</dbReference>
<proteinExistence type="predicted"/>
<gene>
    <name evidence="2" type="ORF">T265_14390</name>
</gene>
<dbReference type="KEGG" id="ovi:T265_14390"/>
<keyword evidence="1" id="KW-0472">Membrane</keyword>
<dbReference type="Proteomes" id="UP000054324">
    <property type="component" value="Unassembled WGS sequence"/>
</dbReference>
<dbReference type="GeneID" id="20328556"/>
<feature type="transmembrane region" description="Helical" evidence="1">
    <location>
        <begin position="111"/>
        <end position="133"/>
    </location>
</feature>
<evidence type="ECO:0000313" key="3">
    <source>
        <dbReference type="Proteomes" id="UP000054324"/>
    </source>
</evidence>
<keyword evidence="1" id="KW-1133">Transmembrane helix</keyword>